<dbReference type="SUPFAM" id="SSF49464">
    <property type="entry name" value="Carboxypeptidase regulatory domain-like"/>
    <property type="match status" value="1"/>
</dbReference>
<dbReference type="PANTHER" id="PTHR30329:SF21">
    <property type="entry name" value="LIPOPROTEIN YIAD-RELATED"/>
    <property type="match status" value="1"/>
</dbReference>
<dbReference type="InterPro" id="IPR011990">
    <property type="entry name" value="TPR-like_helical_dom_sf"/>
</dbReference>
<feature type="repeat" description="TPR" evidence="4">
    <location>
        <begin position="95"/>
        <end position="128"/>
    </location>
</feature>
<dbReference type="PANTHER" id="PTHR30329">
    <property type="entry name" value="STATOR ELEMENT OF FLAGELLAR MOTOR COMPLEX"/>
    <property type="match status" value="1"/>
</dbReference>
<keyword evidence="2 5" id="KW-0472">Membrane</keyword>
<comment type="subcellular location">
    <subcellularLocation>
        <location evidence="1">Cell outer membrane</location>
    </subcellularLocation>
</comment>
<dbReference type="Gene3D" id="3.30.1330.60">
    <property type="entry name" value="OmpA-like domain"/>
    <property type="match status" value="1"/>
</dbReference>
<dbReference type="InterPro" id="IPR036737">
    <property type="entry name" value="OmpA-like_sf"/>
</dbReference>
<sequence length="663" mass="75377">MNKKITPYILLFLTALLLFSCKSAKLSDAEEKQRIGEYFEAAAIYRKVYTKTSPQKRDLRGYIAYRMAECNRLINNTPRATSAYMNALRYDYPDSIVSLRLGQMYQKSGKYMDAIRHYNDFLLLNPESQLALNGIKGSELASQWKQNPSRYIVKRMEKFNSRRGEFSPMLYGEKYDQLYFTSSRTPKGANKDKDETISAITGQRNNDFFLVKQDEQGNWLAPVELEDEVNTEFDEGTPSFSKDGNTMYYTYCAQDPEGPRTSEIYVSTRSSAKWGKGTRASIVKDSVTALGHPAVSPDGKYLYYVSDAVGGFGGKDIFRSRLVGNDFGPMENLGPDINTPGDEMFPYVRDSVTLYFASNGHPGMGGLDLFKATQDSTGKWHVENLKAPINSMGDDFGITFEGDKEKGFFSSNRNDARGYDHLYSFELPVITIFIEGIVSDVDENPIEDATVRIVGKDGLNEKVLAKKDGTYRVELERDIRYVMMASARGYLNQNFELKTGPEEKNETYIVDFYLSPISKPVVIENIFYDFDKATLRPESQKALDEMIKMLNDNPNVTIELGAHTDRKGSDQYNERLAQRRAQSVVDYLIAGGIEKERLEAKGYGESVPKVINKKMAKNYDFLNEGDVLTEEFILTLTPEQQEIADQINRRTEFKVLRTNYNLF</sequence>
<dbReference type="Gene3D" id="2.60.40.1120">
    <property type="entry name" value="Carboxypeptidase-like, regulatory domain"/>
    <property type="match status" value="1"/>
</dbReference>
<dbReference type="PRINTS" id="PR01021">
    <property type="entry name" value="OMPADOMAIN"/>
</dbReference>
<dbReference type="InterPro" id="IPR019734">
    <property type="entry name" value="TPR_rpt"/>
</dbReference>
<evidence type="ECO:0000256" key="2">
    <source>
        <dbReference type="ARBA" id="ARBA00023136"/>
    </source>
</evidence>
<evidence type="ECO:0000256" key="3">
    <source>
        <dbReference type="ARBA" id="ARBA00023237"/>
    </source>
</evidence>
<dbReference type="AlphaFoldDB" id="A0A0J6FGS1"/>
<dbReference type="PATRIC" id="fig|328812.4.peg.2833"/>
<dbReference type="PROSITE" id="PS50005">
    <property type="entry name" value="TPR"/>
    <property type="match status" value="1"/>
</dbReference>
<dbReference type="SUPFAM" id="SSF48452">
    <property type="entry name" value="TPR-like"/>
    <property type="match status" value="1"/>
</dbReference>
<dbReference type="EMBL" id="LFJV01000031">
    <property type="protein sequence ID" value="KMM33687.1"/>
    <property type="molecule type" value="Genomic_DNA"/>
</dbReference>
<proteinExistence type="predicted"/>
<dbReference type="Gene3D" id="1.25.40.10">
    <property type="entry name" value="Tetratricopeptide repeat domain"/>
    <property type="match status" value="1"/>
</dbReference>
<dbReference type="SUPFAM" id="SSF103088">
    <property type="entry name" value="OmpA-like"/>
    <property type="match status" value="1"/>
</dbReference>
<evidence type="ECO:0000259" key="6">
    <source>
        <dbReference type="PROSITE" id="PS51123"/>
    </source>
</evidence>
<dbReference type="GO" id="GO:0009279">
    <property type="term" value="C:cell outer membrane"/>
    <property type="evidence" value="ECO:0007669"/>
    <property type="project" value="UniProtKB-SubCell"/>
</dbReference>
<organism evidence="7 8">
    <name type="scientific">Parabacteroides goldsteinii</name>
    <dbReference type="NCBI Taxonomy" id="328812"/>
    <lineage>
        <taxon>Bacteria</taxon>
        <taxon>Pseudomonadati</taxon>
        <taxon>Bacteroidota</taxon>
        <taxon>Bacteroidia</taxon>
        <taxon>Bacteroidales</taxon>
        <taxon>Tannerellaceae</taxon>
        <taxon>Parabacteroides</taxon>
    </lineage>
</organism>
<dbReference type="InterPro" id="IPR008969">
    <property type="entry name" value="CarboxyPept-like_regulatory"/>
</dbReference>
<dbReference type="InterPro" id="IPR011042">
    <property type="entry name" value="6-blade_b-propeller_TolB-like"/>
</dbReference>
<comment type="caution">
    <text evidence="7">The sequence shown here is derived from an EMBL/GenBank/DDBJ whole genome shotgun (WGS) entry which is preliminary data.</text>
</comment>
<dbReference type="Gene3D" id="2.120.10.30">
    <property type="entry name" value="TolB, C-terminal domain"/>
    <property type="match status" value="1"/>
</dbReference>
<evidence type="ECO:0000256" key="4">
    <source>
        <dbReference type="PROSITE-ProRule" id="PRU00339"/>
    </source>
</evidence>
<dbReference type="Pfam" id="PF07676">
    <property type="entry name" value="PD40"/>
    <property type="match status" value="3"/>
</dbReference>
<feature type="domain" description="OmpA-like" evidence="6">
    <location>
        <begin position="515"/>
        <end position="659"/>
    </location>
</feature>
<dbReference type="Proteomes" id="UP000036166">
    <property type="component" value="Unassembled WGS sequence"/>
</dbReference>
<dbReference type="CDD" id="cd07185">
    <property type="entry name" value="OmpA_C-like"/>
    <property type="match status" value="1"/>
</dbReference>
<dbReference type="PROSITE" id="PS51123">
    <property type="entry name" value="OMPA_2"/>
    <property type="match status" value="1"/>
</dbReference>
<dbReference type="Pfam" id="PF00691">
    <property type="entry name" value="OmpA"/>
    <property type="match status" value="1"/>
</dbReference>
<dbReference type="InterPro" id="IPR006665">
    <property type="entry name" value="OmpA-like"/>
</dbReference>
<dbReference type="InterPro" id="IPR006664">
    <property type="entry name" value="OMP_bac"/>
</dbReference>
<name>A0A0J6FGS1_9BACT</name>
<dbReference type="RefSeq" id="WP_048315434.1">
    <property type="nucleotide sequence ID" value="NZ_LFJV01000031.1"/>
</dbReference>
<reference evidence="7 8" key="1">
    <citation type="submission" date="2015-06" db="EMBL/GenBank/DDBJ databases">
        <title>Draft Genome Sequence of Parabacteroides goldsteinii with Putative Novel Metallo-Beta-Lactamases Isolated from a Blood Culture from a Human Patient.</title>
        <authorList>
            <person name="Krogh T.J."/>
            <person name="Agergaard C.N."/>
            <person name="Moller-Jensen J."/>
            <person name="Justesen U.S."/>
        </authorList>
    </citation>
    <scope>NUCLEOTIDE SEQUENCE [LARGE SCALE GENOMIC DNA]</scope>
    <source>
        <strain evidence="7 8">910340</strain>
    </source>
</reference>
<dbReference type="SUPFAM" id="SSF82171">
    <property type="entry name" value="DPP6 N-terminal domain-like"/>
    <property type="match status" value="1"/>
</dbReference>
<gene>
    <name evidence="7" type="ORF">ACM15_10730</name>
</gene>
<keyword evidence="3" id="KW-0998">Cell outer membrane</keyword>
<evidence type="ECO:0000256" key="1">
    <source>
        <dbReference type="ARBA" id="ARBA00004442"/>
    </source>
</evidence>
<evidence type="ECO:0000313" key="7">
    <source>
        <dbReference type="EMBL" id="KMM33687.1"/>
    </source>
</evidence>
<protein>
    <submittedName>
        <fullName evidence="7">Membrane protein</fullName>
    </submittedName>
</protein>
<evidence type="ECO:0000256" key="5">
    <source>
        <dbReference type="PROSITE-ProRule" id="PRU00473"/>
    </source>
</evidence>
<accession>A0A0J6FGS1</accession>
<keyword evidence="4" id="KW-0802">TPR repeat</keyword>
<dbReference type="InterPro" id="IPR011659">
    <property type="entry name" value="WD40"/>
</dbReference>
<dbReference type="InterPro" id="IPR050330">
    <property type="entry name" value="Bact_OuterMem_StrucFunc"/>
</dbReference>
<dbReference type="PROSITE" id="PS51257">
    <property type="entry name" value="PROKAR_LIPOPROTEIN"/>
    <property type="match status" value="1"/>
</dbReference>
<evidence type="ECO:0000313" key="8">
    <source>
        <dbReference type="Proteomes" id="UP000036166"/>
    </source>
</evidence>